<name>A0AAD7HMV0_9AGAR</name>
<comment type="caution">
    <text evidence="1">The sequence shown here is derived from an EMBL/GenBank/DDBJ whole genome shotgun (WGS) entry which is preliminary data.</text>
</comment>
<accession>A0AAD7HMV0</accession>
<protein>
    <submittedName>
        <fullName evidence="1">Uncharacterized protein</fullName>
    </submittedName>
</protein>
<sequence length="208" mass="23104">MSLREGADSFPMVSIFGRPPRHLCKQKLGVMRAKVEPHASGWPDRIDVARDALGADGTPLNMLPPRLEFASRYPPRTNQNIEYIAGSKPARVTEYERPSKINGDHPVNVHLSNDEDLSRKGRVRISPKHLFSIPNWNVGRGRSETSRDLAPFGINVCRSGGCELYLSGPASYRLSDLSWTDTFGGPTLVRVVMNSRNHLDWKVEAGTG</sequence>
<organism evidence="1 2">
    <name type="scientific">Mycena metata</name>
    <dbReference type="NCBI Taxonomy" id="1033252"/>
    <lineage>
        <taxon>Eukaryota</taxon>
        <taxon>Fungi</taxon>
        <taxon>Dikarya</taxon>
        <taxon>Basidiomycota</taxon>
        <taxon>Agaricomycotina</taxon>
        <taxon>Agaricomycetes</taxon>
        <taxon>Agaricomycetidae</taxon>
        <taxon>Agaricales</taxon>
        <taxon>Marasmiineae</taxon>
        <taxon>Mycenaceae</taxon>
        <taxon>Mycena</taxon>
    </lineage>
</organism>
<dbReference type="EMBL" id="JARKIB010000203">
    <property type="protein sequence ID" value="KAJ7724366.1"/>
    <property type="molecule type" value="Genomic_DNA"/>
</dbReference>
<gene>
    <name evidence="1" type="ORF">B0H16DRAFT_1472410</name>
</gene>
<reference evidence="1" key="1">
    <citation type="submission" date="2023-03" db="EMBL/GenBank/DDBJ databases">
        <title>Massive genome expansion in bonnet fungi (Mycena s.s.) driven by repeated elements and novel gene families across ecological guilds.</title>
        <authorList>
            <consortium name="Lawrence Berkeley National Laboratory"/>
            <person name="Harder C.B."/>
            <person name="Miyauchi S."/>
            <person name="Viragh M."/>
            <person name="Kuo A."/>
            <person name="Thoen E."/>
            <person name="Andreopoulos B."/>
            <person name="Lu D."/>
            <person name="Skrede I."/>
            <person name="Drula E."/>
            <person name="Henrissat B."/>
            <person name="Morin E."/>
            <person name="Kohler A."/>
            <person name="Barry K."/>
            <person name="LaButti K."/>
            <person name="Morin E."/>
            <person name="Salamov A."/>
            <person name="Lipzen A."/>
            <person name="Mereny Z."/>
            <person name="Hegedus B."/>
            <person name="Baldrian P."/>
            <person name="Stursova M."/>
            <person name="Weitz H."/>
            <person name="Taylor A."/>
            <person name="Grigoriev I.V."/>
            <person name="Nagy L.G."/>
            <person name="Martin F."/>
            <person name="Kauserud H."/>
        </authorList>
    </citation>
    <scope>NUCLEOTIDE SEQUENCE</scope>
    <source>
        <strain evidence="1">CBHHK182m</strain>
    </source>
</reference>
<evidence type="ECO:0000313" key="1">
    <source>
        <dbReference type="EMBL" id="KAJ7724366.1"/>
    </source>
</evidence>
<dbReference type="AlphaFoldDB" id="A0AAD7HMV0"/>
<proteinExistence type="predicted"/>
<keyword evidence="2" id="KW-1185">Reference proteome</keyword>
<evidence type="ECO:0000313" key="2">
    <source>
        <dbReference type="Proteomes" id="UP001215598"/>
    </source>
</evidence>
<dbReference type="Proteomes" id="UP001215598">
    <property type="component" value="Unassembled WGS sequence"/>
</dbReference>